<dbReference type="RefSeq" id="XP_008578612.1">
    <property type="nucleotide sequence ID" value="XM_008580390.1"/>
</dbReference>
<proteinExistence type="predicted"/>
<accession>A0ABM0RDC1</accession>
<organism evidence="2 3">
    <name type="scientific">Galeopterus variegatus</name>
    <name type="common">Malayan flying lemur</name>
    <name type="synonym">Cynocephalus variegatus</name>
    <dbReference type="NCBI Taxonomy" id="482537"/>
    <lineage>
        <taxon>Eukaryota</taxon>
        <taxon>Metazoa</taxon>
        <taxon>Chordata</taxon>
        <taxon>Craniata</taxon>
        <taxon>Vertebrata</taxon>
        <taxon>Euteleostomi</taxon>
        <taxon>Mammalia</taxon>
        <taxon>Eutheria</taxon>
        <taxon>Euarchontoglires</taxon>
        <taxon>Dermoptera</taxon>
        <taxon>Cynocephalidae</taxon>
        <taxon>Galeopterus</taxon>
    </lineage>
</organism>
<feature type="region of interest" description="Disordered" evidence="1">
    <location>
        <begin position="1"/>
        <end position="34"/>
    </location>
</feature>
<evidence type="ECO:0000313" key="3">
    <source>
        <dbReference type="RefSeq" id="XP_008578612.1"/>
    </source>
</evidence>
<evidence type="ECO:0000256" key="1">
    <source>
        <dbReference type="SAM" id="MobiDB-lite"/>
    </source>
</evidence>
<dbReference type="Proteomes" id="UP000694923">
    <property type="component" value="Unplaced"/>
</dbReference>
<feature type="compositionally biased region" description="Basic and acidic residues" evidence="1">
    <location>
        <begin position="1"/>
        <end position="27"/>
    </location>
</feature>
<keyword evidence="2" id="KW-1185">Reference proteome</keyword>
<reference evidence="3" key="1">
    <citation type="submission" date="2025-08" db="UniProtKB">
        <authorList>
            <consortium name="RefSeq"/>
        </authorList>
    </citation>
    <scope>IDENTIFICATION</scope>
</reference>
<gene>
    <name evidence="3" type="primary">LOC103596697</name>
</gene>
<evidence type="ECO:0000313" key="2">
    <source>
        <dbReference type="Proteomes" id="UP000694923"/>
    </source>
</evidence>
<sequence>MEKQGSSESKTDHWMPRREDGVRETDSKVLQGPKQACIEKPQVWRAWPYPEPLCLMTVTPSLHIPLCLLSLPIPRPGAPLLSPLWQSPSPTHAGVCKPGPGEGVAGGCWQRGHNQLENT</sequence>
<name>A0ABM0RDC1_GALVR</name>
<protein>
    <submittedName>
        <fullName evidence="3">LOW QUALITY PROTEIN: uncharacterized protein LOC103596697</fullName>
    </submittedName>
</protein>
<dbReference type="GeneID" id="103596697"/>